<dbReference type="Gene3D" id="1.10.10.60">
    <property type="entry name" value="Homeodomain-like"/>
    <property type="match status" value="1"/>
</dbReference>
<dbReference type="FunFam" id="1.10.10.60:FF:000220">
    <property type="entry name" value="DEK domain-containing chromatin associated protein"/>
    <property type="match status" value="1"/>
</dbReference>
<dbReference type="GO" id="GO:0042393">
    <property type="term" value="F:histone binding"/>
    <property type="evidence" value="ECO:0007669"/>
    <property type="project" value="TreeGrafter"/>
</dbReference>
<dbReference type="InterPro" id="IPR023213">
    <property type="entry name" value="CAT-like_dom_sf"/>
</dbReference>
<feature type="domain" description="DEK-C" evidence="8">
    <location>
        <begin position="525"/>
        <end position="569"/>
    </location>
</feature>
<keyword evidence="4" id="KW-0238">DNA-binding</keyword>
<keyword evidence="6" id="KW-0539">Nucleus</keyword>
<feature type="compositionally biased region" description="Basic and acidic residues" evidence="7">
    <location>
        <begin position="423"/>
        <end position="433"/>
    </location>
</feature>
<evidence type="ECO:0000256" key="3">
    <source>
        <dbReference type="ARBA" id="ARBA00023015"/>
    </source>
</evidence>
<organism evidence="9 10">
    <name type="scientific">Cucumis melo var. makuwa</name>
    <name type="common">Oriental melon</name>
    <dbReference type="NCBI Taxonomy" id="1194695"/>
    <lineage>
        <taxon>Eukaryota</taxon>
        <taxon>Viridiplantae</taxon>
        <taxon>Streptophyta</taxon>
        <taxon>Embryophyta</taxon>
        <taxon>Tracheophyta</taxon>
        <taxon>Spermatophyta</taxon>
        <taxon>Magnoliopsida</taxon>
        <taxon>eudicotyledons</taxon>
        <taxon>Gunneridae</taxon>
        <taxon>Pentapetalae</taxon>
        <taxon>rosids</taxon>
        <taxon>fabids</taxon>
        <taxon>Cucurbitales</taxon>
        <taxon>Cucurbitaceae</taxon>
        <taxon>Benincaseae</taxon>
        <taxon>Cucumis</taxon>
    </lineage>
</organism>
<dbReference type="SUPFAM" id="SSF109715">
    <property type="entry name" value="DEK C-terminal domain"/>
    <property type="match status" value="1"/>
</dbReference>
<keyword evidence="3" id="KW-0805">Transcription regulation</keyword>
<feature type="compositionally biased region" description="Basic and acidic residues" evidence="7">
    <location>
        <begin position="119"/>
        <end position="138"/>
    </location>
</feature>
<dbReference type="Gene3D" id="3.30.559.10">
    <property type="entry name" value="Chloramphenicol acetyltransferase-like domain"/>
    <property type="match status" value="1"/>
</dbReference>
<evidence type="ECO:0000313" key="10">
    <source>
        <dbReference type="Proteomes" id="UP000321947"/>
    </source>
</evidence>
<feature type="compositionally biased region" description="Basic and acidic residues" evidence="7">
    <location>
        <begin position="59"/>
        <end position="76"/>
    </location>
</feature>
<dbReference type="Proteomes" id="UP000321947">
    <property type="component" value="Unassembled WGS sequence"/>
</dbReference>
<dbReference type="GO" id="GO:2000779">
    <property type="term" value="P:regulation of double-strand break repair"/>
    <property type="evidence" value="ECO:0007669"/>
    <property type="project" value="TreeGrafter"/>
</dbReference>
<dbReference type="Pfam" id="PF08766">
    <property type="entry name" value="DEK_C"/>
    <property type="match status" value="1"/>
</dbReference>
<proteinExistence type="predicted"/>
<feature type="compositionally biased region" description="Acidic residues" evidence="7">
    <location>
        <begin position="99"/>
        <end position="118"/>
    </location>
</feature>
<dbReference type="PANTHER" id="PTHR13468:SF1">
    <property type="entry name" value="PROTEIN DEK"/>
    <property type="match status" value="1"/>
</dbReference>
<dbReference type="AlphaFoldDB" id="A0A5D3BHB4"/>
<evidence type="ECO:0000313" key="9">
    <source>
        <dbReference type="EMBL" id="TYJ98436.1"/>
    </source>
</evidence>
<dbReference type="GO" id="GO:0005730">
    <property type="term" value="C:nucleolus"/>
    <property type="evidence" value="ECO:0007669"/>
    <property type="project" value="UniProtKB-SubCell"/>
</dbReference>
<feature type="region of interest" description="Disordered" evidence="7">
    <location>
        <begin position="316"/>
        <end position="529"/>
    </location>
</feature>
<feature type="compositionally biased region" description="Low complexity" evidence="7">
    <location>
        <begin position="467"/>
        <end position="476"/>
    </location>
</feature>
<evidence type="ECO:0000256" key="2">
    <source>
        <dbReference type="ARBA" id="ARBA00022853"/>
    </source>
</evidence>
<evidence type="ECO:0000256" key="5">
    <source>
        <dbReference type="ARBA" id="ARBA00023163"/>
    </source>
</evidence>
<feature type="compositionally biased region" description="Basic and acidic residues" evidence="7">
    <location>
        <begin position="391"/>
        <end position="411"/>
    </location>
</feature>
<dbReference type="InterPro" id="IPR014876">
    <property type="entry name" value="DEK_C"/>
</dbReference>
<dbReference type="EMBL" id="SSTD01018043">
    <property type="protein sequence ID" value="TYJ98436.1"/>
    <property type="molecule type" value="Genomic_DNA"/>
</dbReference>
<evidence type="ECO:0000256" key="7">
    <source>
        <dbReference type="SAM" id="MobiDB-lite"/>
    </source>
</evidence>
<keyword evidence="5" id="KW-0804">Transcription</keyword>
<comment type="subcellular location">
    <subcellularLocation>
        <location evidence="1">Nucleus</location>
        <location evidence="1">Nucleolus</location>
    </subcellularLocation>
</comment>
<sequence>MASVNIEDKKADDEAPVQTHQDTKSQDTSQAQMSGKEVTVVPDKQEGSSADGGTDEVNGDAKADDKKADPEIKEVGDEQGTAANDEVEETNSDNKGEGSGDEEAEGDNEVETEGEGEREESQVPKKGSKADAKKDKKVSSKSIKNSVEKKGKKDYSLKEPVTPTIERPARERKTVERYSVPSPGRFGRSSASKALSIEKGRGTTLKDIPNVAFKLSKRKADDNLQLLHTILFGKKAKAQTLKRNISQFSGYVWVENEEKQRSKVKEKIEKCVKEKLVDFCDVLNIPINKASVKKEELSAKLLEFLESPHATTDVLLADKEQKVKKRRRSSSGKAVGSGESAEVPAKKQKSQPTKKRKHTSDVEEEEEDDKVEASNEKDVSQDKEDDDDDATASKEEIDEKDKSDEDEKTPEKMPSPKKPSKKAGKDSGSKSVEKSSSTKKVAVKSAKEAAKSTKKSSSSASKKDAVKSVASPSKPKGSSKKPKVEEKKPVKEKSSGKKQTSKAPAKISVEEQGKGKSSKKAKKEPSREEMHEVVVNILKQVDFNTATLSDILRQLGTHFGVDLMHRKAEFDCYSKCLDISGMLTGNSEDCTAEGCSLLEAEADYFIDWNWFLTSLAPPTYFVAQVTKLKCGEFVVVGLCVNHSVVDGIVAMDGFVHLWDETARSLPFYHFLIGTFSKLKTLP</sequence>
<name>A0A5D3BHB4_CUCMM</name>
<protein>
    <submittedName>
        <fullName evidence="9">Protein DEK</fullName>
    </submittedName>
</protein>
<feature type="compositionally biased region" description="Basic and acidic residues" evidence="7">
    <location>
        <begin position="371"/>
        <end position="382"/>
    </location>
</feature>
<feature type="region of interest" description="Disordered" evidence="7">
    <location>
        <begin position="1"/>
        <end position="198"/>
    </location>
</feature>
<dbReference type="GO" id="GO:0003677">
    <property type="term" value="F:DNA binding"/>
    <property type="evidence" value="ECO:0007669"/>
    <property type="project" value="UniProtKB-KW"/>
</dbReference>
<feature type="compositionally biased region" description="Basic residues" evidence="7">
    <location>
        <begin position="346"/>
        <end position="358"/>
    </location>
</feature>
<dbReference type="PANTHER" id="PTHR13468">
    <property type="entry name" value="DEK PROTEIN"/>
    <property type="match status" value="1"/>
</dbReference>
<reference evidence="9 10" key="1">
    <citation type="submission" date="2019-08" db="EMBL/GenBank/DDBJ databases">
        <title>Draft genome sequences of two oriental melons (Cucumis melo L. var makuwa).</title>
        <authorList>
            <person name="Kwon S.-Y."/>
        </authorList>
    </citation>
    <scope>NUCLEOTIDE SEQUENCE [LARGE SCALE GENOMIC DNA]</scope>
    <source>
        <strain evidence="10">cv. Chang Bougi</strain>
        <tissue evidence="9">Leaf</tissue>
    </source>
</reference>
<accession>A0A5D3BHB4</accession>
<evidence type="ECO:0000256" key="4">
    <source>
        <dbReference type="ARBA" id="ARBA00023125"/>
    </source>
</evidence>
<feature type="compositionally biased region" description="Low complexity" evidence="7">
    <location>
        <begin position="434"/>
        <end position="444"/>
    </location>
</feature>
<feature type="compositionally biased region" description="Basic and acidic residues" evidence="7">
    <location>
        <begin position="1"/>
        <end position="13"/>
    </location>
</feature>
<gene>
    <name evidence="9" type="ORF">E5676_scaffold350G00370</name>
</gene>
<comment type="caution">
    <text evidence="9">The sequence shown here is derived from an EMBL/GenBank/DDBJ whole genome shotgun (WGS) entry which is preliminary data.</text>
</comment>
<feature type="compositionally biased region" description="Basic and acidic residues" evidence="7">
    <location>
        <begin position="146"/>
        <end position="157"/>
    </location>
</feature>
<evidence type="ECO:0000256" key="6">
    <source>
        <dbReference type="ARBA" id="ARBA00023242"/>
    </source>
</evidence>
<feature type="compositionally biased region" description="Basic and acidic residues" evidence="7">
    <location>
        <begin position="167"/>
        <end position="176"/>
    </location>
</feature>
<evidence type="ECO:0000256" key="1">
    <source>
        <dbReference type="ARBA" id="ARBA00004604"/>
    </source>
</evidence>
<dbReference type="InterPro" id="IPR044198">
    <property type="entry name" value="DEK"/>
</dbReference>
<keyword evidence="2" id="KW-0156">Chromatin regulator</keyword>
<dbReference type="GO" id="GO:0006325">
    <property type="term" value="P:chromatin organization"/>
    <property type="evidence" value="ECO:0007669"/>
    <property type="project" value="UniProtKB-KW"/>
</dbReference>
<feature type="compositionally biased region" description="Basic and acidic residues" evidence="7">
    <location>
        <begin position="482"/>
        <end position="495"/>
    </location>
</feature>
<evidence type="ECO:0000259" key="8">
    <source>
        <dbReference type="Pfam" id="PF08766"/>
    </source>
</evidence>